<sequence length="381" mass="41316">MAPFSAHGSLPPPVALPWNNGSEASTVYFSEVVLSQLIPGGSGFGTFIADTILPYEEAKADVSGKKIEDGQEVEPGNLLSCIGAAIQCVKRKKFSISTFRLSQYMVTTIAVFWNNGVAHSLKSTPLDIGLDFNGFATVEHILVRLNDTFAPNGTFGVKGSHTHDATGSNTSIGYDAAVCLELYEPWIVEVYNTSTSSPISTRIVEKASFVSDYDIDPRHEDDQQRFKGRRTVGPLVRTSLNSTGKETIYIAAHQNSVNQIIKDNGRDANYVPSPTLITFTSGHGAYGYTELSEVYYAKGRALADATNVLPYFVGSGLSVARQYPDKITASPRIMTLEIVLTIITVFLIGIVSGLSVPRLPFDVPRDALNCPGVLKHLMLEK</sequence>
<dbReference type="STRING" id="231916.A0A409W6G6"/>
<evidence type="ECO:0000256" key="1">
    <source>
        <dbReference type="SAM" id="Phobius"/>
    </source>
</evidence>
<name>A0A409W6G6_9AGAR</name>
<dbReference type="OrthoDB" id="8191639at2759"/>
<dbReference type="AlphaFoldDB" id="A0A409W6G6"/>
<keyword evidence="1" id="KW-1133">Transmembrane helix</keyword>
<feature type="transmembrane region" description="Helical" evidence="1">
    <location>
        <begin position="333"/>
        <end position="356"/>
    </location>
</feature>
<dbReference type="InParanoid" id="A0A409W6G6"/>
<keyword evidence="1" id="KW-0472">Membrane</keyword>
<proteinExistence type="predicted"/>
<keyword evidence="3" id="KW-1185">Reference proteome</keyword>
<evidence type="ECO:0000313" key="3">
    <source>
        <dbReference type="Proteomes" id="UP000284706"/>
    </source>
</evidence>
<dbReference type="Proteomes" id="UP000284706">
    <property type="component" value="Unassembled WGS sequence"/>
</dbReference>
<dbReference type="EMBL" id="NHYE01005363">
    <property type="protein sequence ID" value="PPQ74111.1"/>
    <property type="molecule type" value="Genomic_DNA"/>
</dbReference>
<reference evidence="2 3" key="1">
    <citation type="journal article" date="2018" name="Evol. Lett.">
        <title>Horizontal gene cluster transfer increased hallucinogenic mushroom diversity.</title>
        <authorList>
            <person name="Reynolds H.T."/>
            <person name="Vijayakumar V."/>
            <person name="Gluck-Thaler E."/>
            <person name="Korotkin H.B."/>
            <person name="Matheny P.B."/>
            <person name="Slot J.C."/>
        </authorList>
    </citation>
    <scope>NUCLEOTIDE SEQUENCE [LARGE SCALE GENOMIC DNA]</scope>
    <source>
        <strain evidence="2 3">SRW20</strain>
    </source>
</reference>
<organism evidence="2 3">
    <name type="scientific">Gymnopilus dilepis</name>
    <dbReference type="NCBI Taxonomy" id="231916"/>
    <lineage>
        <taxon>Eukaryota</taxon>
        <taxon>Fungi</taxon>
        <taxon>Dikarya</taxon>
        <taxon>Basidiomycota</taxon>
        <taxon>Agaricomycotina</taxon>
        <taxon>Agaricomycetes</taxon>
        <taxon>Agaricomycetidae</taxon>
        <taxon>Agaricales</taxon>
        <taxon>Agaricineae</taxon>
        <taxon>Hymenogastraceae</taxon>
        <taxon>Gymnopilus</taxon>
    </lineage>
</organism>
<accession>A0A409W6G6</accession>
<evidence type="ECO:0000313" key="2">
    <source>
        <dbReference type="EMBL" id="PPQ74111.1"/>
    </source>
</evidence>
<protein>
    <submittedName>
        <fullName evidence="2">Uncharacterized protein</fullName>
    </submittedName>
</protein>
<comment type="caution">
    <text evidence="2">The sequence shown here is derived from an EMBL/GenBank/DDBJ whole genome shotgun (WGS) entry which is preliminary data.</text>
</comment>
<keyword evidence="1" id="KW-0812">Transmembrane</keyword>
<gene>
    <name evidence="2" type="ORF">CVT26_006507</name>
</gene>